<name>A0AAU8HUY5_9FIRM</name>
<evidence type="ECO:0000313" key="1">
    <source>
        <dbReference type="EMBL" id="XCI29209.1"/>
    </source>
</evidence>
<sequence>MRKSSILDELSELEDKRLKLYKKMLEISHRQLEYVDSGQFKHFYQSIEQKGEIIGEIEKNNKQWKKVCAAGKVNSFADISQVLNKEENNSWLERAQEIVMAIKEIEHLQVNIEELFVKEHKQYLDGVGKAYFGREVLKGYKRGMAVPVKPSPRFVDEDS</sequence>
<protein>
    <recommendedName>
        <fullName evidence="2">FlgN protein</fullName>
    </recommendedName>
</protein>
<proteinExistence type="predicted"/>
<reference evidence="1" key="2">
    <citation type="submission" date="2024-06" db="EMBL/GenBank/DDBJ databases">
        <authorList>
            <person name="Petrova K.O."/>
            <person name="Toshchakov S.V."/>
            <person name="Boltjanskaja Y.V."/>
            <person name="Kevbrin V.V."/>
        </authorList>
    </citation>
    <scope>NUCLEOTIDE SEQUENCE</scope>
    <source>
        <strain evidence="1">Z-710</strain>
    </source>
</reference>
<organism evidence="1">
    <name type="scientific">Proteinivorax hydrogeniformans</name>
    <dbReference type="NCBI Taxonomy" id="1826727"/>
    <lineage>
        <taxon>Bacteria</taxon>
        <taxon>Bacillati</taxon>
        <taxon>Bacillota</taxon>
        <taxon>Clostridia</taxon>
        <taxon>Eubacteriales</taxon>
        <taxon>Proteinivoracaceae</taxon>
        <taxon>Proteinivorax</taxon>
    </lineage>
</organism>
<reference evidence="1" key="1">
    <citation type="journal article" date="2018" name="Antonie Van Leeuwenhoek">
        <title>Proteinivorax hydrogeniformans sp. nov., an anaerobic, haloalkaliphilic bacterium fermenting proteinaceous compounds with high hydrogen production.</title>
        <authorList>
            <person name="Boltyanskaya Y."/>
            <person name="Detkova E."/>
            <person name="Pimenov N."/>
            <person name="Kevbrin V."/>
        </authorList>
    </citation>
    <scope>NUCLEOTIDE SEQUENCE</scope>
    <source>
        <strain evidence="1">Z-710</strain>
    </source>
</reference>
<gene>
    <name evidence="1" type="ORF">PRVXH_000519</name>
</gene>
<dbReference type="EMBL" id="CP159485">
    <property type="protein sequence ID" value="XCI29209.1"/>
    <property type="molecule type" value="Genomic_DNA"/>
</dbReference>
<dbReference type="AlphaFoldDB" id="A0AAU8HUY5"/>
<accession>A0AAU8HUY5</accession>
<dbReference type="Gene3D" id="1.20.58.300">
    <property type="entry name" value="FlgN-like"/>
    <property type="match status" value="1"/>
</dbReference>
<dbReference type="RefSeq" id="WP_353893757.1">
    <property type="nucleotide sequence ID" value="NZ_CP159485.1"/>
</dbReference>
<evidence type="ECO:0008006" key="2">
    <source>
        <dbReference type="Google" id="ProtNLM"/>
    </source>
</evidence>